<reference evidence="3" key="1">
    <citation type="submission" date="2022-03" db="EMBL/GenBank/DDBJ databases">
        <title>Identification of a novel bacterium isolated from mangrove sediments.</title>
        <authorList>
            <person name="Pan X."/>
        </authorList>
    </citation>
    <scope>NUCLEOTIDE SEQUENCE</scope>
    <source>
        <strain evidence="3">B2637</strain>
    </source>
</reference>
<evidence type="ECO:0000313" key="4">
    <source>
        <dbReference type="Proteomes" id="UP001162802"/>
    </source>
</evidence>
<sequence>MNLGDLLTVTIVMGTVVLLFATLASAYKRYLAYLERKLELAADTHALKARESDLEERLRHLENLASPGRHAQDSQHQLPHPTEEQATPLLAHT</sequence>
<feature type="region of interest" description="Disordered" evidence="1">
    <location>
        <begin position="58"/>
        <end position="93"/>
    </location>
</feature>
<keyword evidence="4" id="KW-1185">Reference proteome</keyword>
<proteinExistence type="predicted"/>
<dbReference type="Proteomes" id="UP001162802">
    <property type="component" value="Unassembled WGS sequence"/>
</dbReference>
<comment type="caution">
    <text evidence="3">The sequence shown here is derived from an EMBL/GenBank/DDBJ whole genome shotgun (WGS) entry which is preliminary data.</text>
</comment>
<organism evidence="3 4">
    <name type="scientific">Novosphingobium mangrovi</name>
    <name type="common">ex Hu et al. 2023</name>
    <dbReference type="NCBI Taxonomy" id="2930094"/>
    <lineage>
        <taxon>Bacteria</taxon>
        <taxon>Pseudomonadati</taxon>
        <taxon>Pseudomonadota</taxon>
        <taxon>Alphaproteobacteria</taxon>
        <taxon>Sphingomonadales</taxon>
        <taxon>Sphingomonadaceae</taxon>
        <taxon>Novosphingobium</taxon>
    </lineage>
</organism>
<evidence type="ECO:0000313" key="3">
    <source>
        <dbReference type="EMBL" id="MCJ1962097.1"/>
    </source>
</evidence>
<keyword evidence="2" id="KW-1133">Transmembrane helix</keyword>
<keyword evidence="2" id="KW-0472">Membrane</keyword>
<dbReference type="RefSeq" id="WP_243801758.1">
    <property type="nucleotide sequence ID" value="NZ_JALHAT010000032.1"/>
</dbReference>
<dbReference type="EMBL" id="JALHAT010000032">
    <property type="protein sequence ID" value="MCJ1962097.1"/>
    <property type="molecule type" value="Genomic_DNA"/>
</dbReference>
<evidence type="ECO:0000256" key="1">
    <source>
        <dbReference type="SAM" id="MobiDB-lite"/>
    </source>
</evidence>
<accession>A0ABT0AFX8</accession>
<feature type="transmembrane region" description="Helical" evidence="2">
    <location>
        <begin position="6"/>
        <end position="27"/>
    </location>
</feature>
<gene>
    <name evidence="3" type="ORF">MTR65_15495</name>
</gene>
<evidence type="ECO:0000256" key="2">
    <source>
        <dbReference type="SAM" id="Phobius"/>
    </source>
</evidence>
<name>A0ABT0AFX8_9SPHN</name>
<protein>
    <submittedName>
        <fullName evidence="3">Uncharacterized protein</fullName>
    </submittedName>
</protein>
<keyword evidence="2" id="KW-0812">Transmembrane</keyword>